<protein>
    <submittedName>
        <fullName evidence="2">HEPN domain-containing protein</fullName>
    </submittedName>
</protein>
<accession>A0A3M2JSK8</accession>
<organism evidence="2 3">
    <name type="scientific">Cellulomonas triticagri</name>
    <dbReference type="NCBI Taxonomy" id="2483352"/>
    <lineage>
        <taxon>Bacteria</taxon>
        <taxon>Bacillati</taxon>
        <taxon>Actinomycetota</taxon>
        <taxon>Actinomycetes</taxon>
        <taxon>Micrococcales</taxon>
        <taxon>Cellulomonadaceae</taxon>
        <taxon>Cellulomonas</taxon>
    </lineage>
</organism>
<name>A0A3M2JSK8_9CELL</name>
<dbReference type="EMBL" id="RFFI01000020">
    <property type="protein sequence ID" value="RMI13198.1"/>
    <property type="molecule type" value="Genomic_DNA"/>
</dbReference>
<sequence length="150" mass="15988">MVTVPPDAVEFLLSRGRLERVEPSVTSAGFLVAEARRHVVSAGTLAETDPSMAFVAAYDGARKAMTAVLAAQGLRAAAGEGGHTVLLDALRSQFPDDREVLQQFDWMRATRNATAYPDSDHPTATRADVVEAVPAATAIIDLAVRFLDLP</sequence>
<gene>
    <name evidence="2" type="ORF">EBM89_05500</name>
</gene>
<evidence type="ECO:0000313" key="2">
    <source>
        <dbReference type="EMBL" id="RMI13198.1"/>
    </source>
</evidence>
<comment type="caution">
    <text evidence="2">The sequence shown here is derived from an EMBL/GenBank/DDBJ whole genome shotgun (WGS) entry which is preliminary data.</text>
</comment>
<dbReference type="InterPro" id="IPR007842">
    <property type="entry name" value="HEPN_dom"/>
</dbReference>
<feature type="domain" description="HEPN" evidence="1">
    <location>
        <begin position="48"/>
        <end position="144"/>
    </location>
</feature>
<keyword evidence="3" id="KW-1185">Reference proteome</keyword>
<proteinExistence type="predicted"/>
<evidence type="ECO:0000313" key="3">
    <source>
        <dbReference type="Proteomes" id="UP000269289"/>
    </source>
</evidence>
<dbReference type="Gene3D" id="1.20.120.330">
    <property type="entry name" value="Nucleotidyltransferases domain 2"/>
    <property type="match status" value="1"/>
</dbReference>
<dbReference type="AlphaFoldDB" id="A0A3M2JSK8"/>
<reference evidence="2 3" key="1">
    <citation type="submission" date="2018-10" db="EMBL/GenBank/DDBJ databases">
        <title>Isolation, diversity and antifungal activity of actinobacteria from wheat.</title>
        <authorList>
            <person name="Han C."/>
        </authorList>
    </citation>
    <scope>NUCLEOTIDE SEQUENCE [LARGE SCALE GENOMIC DNA]</scope>
    <source>
        <strain evidence="2 3">NEAU-YY56</strain>
    </source>
</reference>
<evidence type="ECO:0000259" key="1">
    <source>
        <dbReference type="Pfam" id="PF05168"/>
    </source>
</evidence>
<dbReference type="Pfam" id="PF05168">
    <property type="entry name" value="HEPN"/>
    <property type="match status" value="1"/>
</dbReference>
<dbReference type="Proteomes" id="UP000269289">
    <property type="component" value="Unassembled WGS sequence"/>
</dbReference>